<dbReference type="Proteomes" id="UP001156702">
    <property type="component" value="Unassembled WGS sequence"/>
</dbReference>
<protein>
    <submittedName>
        <fullName evidence="6">AraC family transcriptional regulator</fullName>
    </submittedName>
</protein>
<evidence type="ECO:0000313" key="7">
    <source>
        <dbReference type="Proteomes" id="UP001156702"/>
    </source>
</evidence>
<dbReference type="InterPro" id="IPR009057">
    <property type="entry name" value="Homeodomain-like_sf"/>
</dbReference>
<dbReference type="InterPro" id="IPR050204">
    <property type="entry name" value="AraC_XylS_family_regulators"/>
</dbReference>
<keyword evidence="3" id="KW-0804">Transcription</keyword>
<dbReference type="Gene3D" id="1.10.10.60">
    <property type="entry name" value="Homeodomain-like"/>
    <property type="match status" value="1"/>
</dbReference>
<dbReference type="SMART" id="SM00342">
    <property type="entry name" value="HTH_ARAC"/>
    <property type="match status" value="1"/>
</dbReference>
<dbReference type="Pfam" id="PF12852">
    <property type="entry name" value="Cupin_6"/>
    <property type="match status" value="1"/>
</dbReference>
<dbReference type="PANTHER" id="PTHR46796">
    <property type="entry name" value="HTH-TYPE TRANSCRIPTIONAL ACTIVATOR RHAS-RELATED"/>
    <property type="match status" value="1"/>
</dbReference>
<accession>A0ABQ5ZF17</accession>
<organism evidence="6 7">
    <name type="scientific">Shinella yambaruensis</name>
    <dbReference type="NCBI Taxonomy" id="415996"/>
    <lineage>
        <taxon>Bacteria</taxon>
        <taxon>Pseudomonadati</taxon>
        <taxon>Pseudomonadota</taxon>
        <taxon>Alphaproteobacteria</taxon>
        <taxon>Hyphomicrobiales</taxon>
        <taxon>Rhizobiaceae</taxon>
        <taxon>Shinella</taxon>
    </lineage>
</organism>
<sequence>MKCKTHNVILSAMFDRSSDSAKNLHDPVSELLMGMRLRGASYGRLQLSPPFGIRFPAGPEARFHFVARGKVLLRAPGEAGRELCCGDAVLLPRGEVHEIVTGPHVQIRDYESYTRKPLCADVAAVEACIKTADPENDTLIFTGRMEFELDTLHPLVGLMPQIMSVGALIGRQPELMPLLDAMEREMGEERVGSAGILARLADVVAASIVRGWVECGCGDATGWIEALRDPRLGRVIAALHREPGRNWTLADMAEEMGSSRSVFAKRFVEVTGVTPQRYVLALRMRLAEQWFRRDKLSIDTAARRLGFGSQAAFARAFKRVVGEPPGQTRRKAATGAENGKKTRKNGAAREI</sequence>
<dbReference type="Pfam" id="PF12833">
    <property type="entry name" value="HTH_18"/>
    <property type="match status" value="1"/>
</dbReference>
<keyword evidence="1" id="KW-0805">Transcription regulation</keyword>
<evidence type="ECO:0000256" key="1">
    <source>
        <dbReference type="ARBA" id="ARBA00023015"/>
    </source>
</evidence>
<name>A0ABQ5ZF17_9HYPH</name>
<evidence type="ECO:0000256" key="4">
    <source>
        <dbReference type="SAM" id="MobiDB-lite"/>
    </source>
</evidence>
<dbReference type="PANTHER" id="PTHR46796:SF7">
    <property type="entry name" value="ARAC FAMILY TRANSCRIPTIONAL REGULATOR"/>
    <property type="match status" value="1"/>
</dbReference>
<dbReference type="InterPro" id="IPR032783">
    <property type="entry name" value="AraC_lig"/>
</dbReference>
<comment type="caution">
    <text evidence="6">The sequence shown here is derived from an EMBL/GenBank/DDBJ whole genome shotgun (WGS) entry which is preliminary data.</text>
</comment>
<dbReference type="PROSITE" id="PS01124">
    <property type="entry name" value="HTH_ARAC_FAMILY_2"/>
    <property type="match status" value="1"/>
</dbReference>
<feature type="region of interest" description="Disordered" evidence="4">
    <location>
        <begin position="324"/>
        <end position="351"/>
    </location>
</feature>
<dbReference type="InterPro" id="IPR018060">
    <property type="entry name" value="HTH_AraC"/>
</dbReference>
<gene>
    <name evidence="6" type="ORF">GCM10007923_15500</name>
</gene>
<keyword evidence="7" id="KW-1185">Reference proteome</keyword>
<feature type="domain" description="HTH araC/xylS-type" evidence="5">
    <location>
        <begin position="233"/>
        <end position="331"/>
    </location>
</feature>
<evidence type="ECO:0000256" key="3">
    <source>
        <dbReference type="ARBA" id="ARBA00023163"/>
    </source>
</evidence>
<evidence type="ECO:0000259" key="5">
    <source>
        <dbReference type="PROSITE" id="PS01124"/>
    </source>
</evidence>
<feature type="compositionally biased region" description="Basic residues" evidence="4">
    <location>
        <begin position="341"/>
        <end position="351"/>
    </location>
</feature>
<reference evidence="7" key="1">
    <citation type="journal article" date="2019" name="Int. J. Syst. Evol. Microbiol.">
        <title>The Global Catalogue of Microorganisms (GCM) 10K type strain sequencing project: providing services to taxonomists for standard genome sequencing and annotation.</title>
        <authorList>
            <consortium name="The Broad Institute Genomics Platform"/>
            <consortium name="The Broad Institute Genome Sequencing Center for Infectious Disease"/>
            <person name="Wu L."/>
            <person name="Ma J."/>
        </authorList>
    </citation>
    <scope>NUCLEOTIDE SEQUENCE [LARGE SCALE GENOMIC DNA]</scope>
    <source>
        <strain evidence="7">NBRC 102122</strain>
    </source>
</reference>
<evidence type="ECO:0000256" key="2">
    <source>
        <dbReference type="ARBA" id="ARBA00023125"/>
    </source>
</evidence>
<dbReference type="SUPFAM" id="SSF46689">
    <property type="entry name" value="Homeodomain-like"/>
    <property type="match status" value="2"/>
</dbReference>
<keyword evidence="2" id="KW-0238">DNA-binding</keyword>
<evidence type="ECO:0000313" key="6">
    <source>
        <dbReference type="EMBL" id="GLR50344.1"/>
    </source>
</evidence>
<dbReference type="EMBL" id="BSOP01000013">
    <property type="protein sequence ID" value="GLR50344.1"/>
    <property type="molecule type" value="Genomic_DNA"/>
</dbReference>
<proteinExistence type="predicted"/>